<reference evidence="1 2" key="1">
    <citation type="submission" date="2016-11" db="EMBL/GenBank/DDBJ databases">
        <authorList>
            <person name="Jaros S."/>
            <person name="Januszkiewicz K."/>
            <person name="Wedrychowicz H."/>
        </authorList>
    </citation>
    <scope>NUCLEOTIDE SEQUENCE [LARGE SCALE GENOMIC DNA]</scope>
    <source>
        <strain evidence="1 2">DSM 3089</strain>
    </source>
</reference>
<evidence type="ECO:0000313" key="2">
    <source>
        <dbReference type="Proteomes" id="UP000184526"/>
    </source>
</evidence>
<dbReference type="Proteomes" id="UP000184526">
    <property type="component" value="Unassembled WGS sequence"/>
</dbReference>
<dbReference type="STRING" id="1121306.SAMN02745196_02745"/>
<dbReference type="EMBL" id="FQXP01000012">
    <property type="protein sequence ID" value="SHI08495.1"/>
    <property type="molecule type" value="Genomic_DNA"/>
</dbReference>
<organism evidence="1 2">
    <name type="scientific">Clostridium collagenovorans DSM 3089</name>
    <dbReference type="NCBI Taxonomy" id="1121306"/>
    <lineage>
        <taxon>Bacteria</taxon>
        <taxon>Bacillati</taxon>
        <taxon>Bacillota</taxon>
        <taxon>Clostridia</taxon>
        <taxon>Eubacteriales</taxon>
        <taxon>Clostridiaceae</taxon>
        <taxon>Clostridium</taxon>
    </lineage>
</organism>
<dbReference type="OrthoDB" id="2053609at2"/>
<evidence type="ECO:0008006" key="3">
    <source>
        <dbReference type="Google" id="ProtNLM"/>
    </source>
</evidence>
<dbReference type="RefSeq" id="WP_072832569.1">
    <property type="nucleotide sequence ID" value="NZ_FQXP01000012.1"/>
</dbReference>
<sequence length="127" mass="14520">MGKKAVYVYGFDMPSCFRLRSLCALNKVSLCKIIENNMVDLTVGEIIDGTTPEVTEKEKLNCDPIILFHGFMQAELQKMVKDIRKYPELKDAILAGVTPTSINWKFDYLAEHLMQEKASFKNLQNKN</sequence>
<keyword evidence="2" id="KW-1185">Reference proteome</keyword>
<dbReference type="InterPro" id="IPR016621">
    <property type="entry name" value="UCP014543"/>
</dbReference>
<dbReference type="AlphaFoldDB" id="A0A1M5Y8W2"/>
<dbReference type="Pfam" id="PF12646">
    <property type="entry name" value="DUF3783"/>
    <property type="match status" value="1"/>
</dbReference>
<accession>A0A1M5Y8W2</accession>
<gene>
    <name evidence="1" type="ORF">SAMN02745196_02745</name>
</gene>
<protein>
    <recommendedName>
        <fullName evidence="3">DUF3783 domain-containing protein</fullName>
    </recommendedName>
</protein>
<proteinExistence type="predicted"/>
<evidence type="ECO:0000313" key="1">
    <source>
        <dbReference type="EMBL" id="SHI08495.1"/>
    </source>
</evidence>
<name>A0A1M5Y8W2_9CLOT</name>